<dbReference type="InterPro" id="IPR013096">
    <property type="entry name" value="Cupin_2"/>
</dbReference>
<accession>A0ABY8S344</accession>
<keyword evidence="5" id="KW-1185">Reference proteome</keyword>
<dbReference type="InterPro" id="IPR029032">
    <property type="entry name" value="AhpD-like"/>
</dbReference>
<dbReference type="InterPro" id="IPR047263">
    <property type="entry name" value="HNL-like_cupin"/>
</dbReference>
<protein>
    <submittedName>
        <fullName evidence="4">Carboxymuconolactone decarboxylase family protein</fullName>
    </submittedName>
</protein>
<evidence type="ECO:0000259" key="3">
    <source>
        <dbReference type="Pfam" id="PF07883"/>
    </source>
</evidence>
<reference evidence="4 5" key="1">
    <citation type="submission" date="2023-05" db="EMBL/GenBank/DDBJ databases">
        <title>The complete genome of Acinetobacter sp. nov KCTC 92772.</title>
        <authorList>
            <person name="Zhou G."/>
        </authorList>
    </citation>
    <scope>NUCLEOTIDE SEQUENCE [LARGE SCALE GENOMIC DNA]</scope>
    <source>
        <strain evidence="4 5">KCTC 92772</strain>
    </source>
</reference>
<feature type="signal peptide" evidence="1">
    <location>
        <begin position="1"/>
        <end position="21"/>
    </location>
</feature>
<organism evidence="4 5">
    <name type="scientific">Acinetobacter corruptisaponis</name>
    <dbReference type="NCBI Taxonomy" id="3045147"/>
    <lineage>
        <taxon>Bacteria</taxon>
        <taxon>Pseudomonadati</taxon>
        <taxon>Pseudomonadota</taxon>
        <taxon>Gammaproteobacteria</taxon>
        <taxon>Moraxellales</taxon>
        <taxon>Moraxellaceae</taxon>
        <taxon>Acinetobacter</taxon>
    </lineage>
</organism>
<dbReference type="SUPFAM" id="SSF51182">
    <property type="entry name" value="RmlC-like cupins"/>
    <property type="match status" value="1"/>
</dbReference>
<feature type="domain" description="Cupin type-2" evidence="3">
    <location>
        <begin position="67"/>
        <end position="124"/>
    </location>
</feature>
<dbReference type="RefSeq" id="WP_283267693.1">
    <property type="nucleotide sequence ID" value="NZ_CP125669.1"/>
</dbReference>
<dbReference type="SUPFAM" id="SSF69118">
    <property type="entry name" value="AhpD-like"/>
    <property type="match status" value="1"/>
</dbReference>
<dbReference type="CDD" id="cd02233">
    <property type="entry name" value="cupin_HNL-like"/>
    <property type="match status" value="1"/>
</dbReference>
<feature type="chain" id="PRO_5046290295" evidence="1">
    <location>
        <begin position="22"/>
        <end position="378"/>
    </location>
</feature>
<dbReference type="InterPro" id="IPR011051">
    <property type="entry name" value="RmlC_Cupin_sf"/>
</dbReference>
<feature type="domain" description="Carboxymuconolactone decarboxylase-like" evidence="2">
    <location>
        <begin position="171"/>
        <end position="230"/>
    </location>
</feature>
<sequence>MTRNQINAVLMMSAISGAVLAEDKMQQQITRAEQLDTQSAPSSNFSGKANFARYPVMPSQGDVAPAIVNFDAGTITNWHTHPHGQYLIVTEGEGRTQEWGKPIQTIHKGDTIWCPPNVKHWHGASEYSAMSHIAITPVATDGKSVTWLEKVDLPTQVKPLKTPAKTEIVQLSSKQLSLIPIAAFTATGDLEKLKPALIKGLENGLTVNEIKEVFAHQYAYAGFPRALNGMLTFKSLLEERQKQGIKDIQGALPSTLPSDTDYYQMGIERLAYLNKTSIQDNSKPLFENFSPTMDYALKAHLFGYLFSRDNLAPLEREIIVVSTLSALGDVNAQLRSHLRITQNLGVDAAQMQKIMTVLQQAVGHDLADNAQSVLKQLQ</sequence>
<dbReference type="InterPro" id="IPR003779">
    <property type="entry name" value="CMD-like"/>
</dbReference>
<keyword evidence="1" id="KW-0732">Signal</keyword>
<evidence type="ECO:0000256" key="1">
    <source>
        <dbReference type="SAM" id="SignalP"/>
    </source>
</evidence>
<evidence type="ECO:0000313" key="4">
    <source>
        <dbReference type="EMBL" id="WHP06135.1"/>
    </source>
</evidence>
<proteinExistence type="predicted"/>
<dbReference type="Pfam" id="PF07883">
    <property type="entry name" value="Cupin_2"/>
    <property type="match status" value="1"/>
</dbReference>
<dbReference type="Pfam" id="PF02627">
    <property type="entry name" value="CMD"/>
    <property type="match status" value="1"/>
</dbReference>
<dbReference type="Gene3D" id="1.20.1290.10">
    <property type="entry name" value="AhpD-like"/>
    <property type="match status" value="1"/>
</dbReference>
<dbReference type="Gene3D" id="2.60.120.10">
    <property type="entry name" value="Jelly Rolls"/>
    <property type="match status" value="1"/>
</dbReference>
<dbReference type="InterPro" id="IPR014710">
    <property type="entry name" value="RmlC-like_jellyroll"/>
</dbReference>
<dbReference type="PANTHER" id="PTHR43698:SF1">
    <property type="entry name" value="BLL4564 PROTEIN"/>
    <property type="match status" value="1"/>
</dbReference>
<dbReference type="PANTHER" id="PTHR43698">
    <property type="entry name" value="RIBD C-TERMINAL DOMAIN CONTAINING PROTEIN"/>
    <property type="match status" value="1"/>
</dbReference>
<evidence type="ECO:0000313" key="5">
    <source>
        <dbReference type="Proteomes" id="UP001229836"/>
    </source>
</evidence>
<dbReference type="EMBL" id="CP125669">
    <property type="protein sequence ID" value="WHP06135.1"/>
    <property type="molecule type" value="Genomic_DNA"/>
</dbReference>
<dbReference type="Proteomes" id="UP001229836">
    <property type="component" value="Chromosome"/>
</dbReference>
<evidence type="ECO:0000259" key="2">
    <source>
        <dbReference type="Pfam" id="PF02627"/>
    </source>
</evidence>
<gene>
    <name evidence="4" type="ORF">QLH32_01255</name>
</gene>
<name>A0ABY8S344_9GAMM</name>